<dbReference type="KEGG" id="slaa:EUU25_09100"/>
<organism evidence="2 3">
    <name type="scientific">Sphingorhabdus lacus</name>
    <dbReference type="NCBI Taxonomy" id="392610"/>
    <lineage>
        <taxon>Bacteria</taxon>
        <taxon>Pseudomonadati</taxon>
        <taxon>Pseudomonadota</taxon>
        <taxon>Alphaproteobacteria</taxon>
        <taxon>Sphingomonadales</taxon>
        <taxon>Sphingomonadaceae</taxon>
        <taxon>Sphingorhabdus</taxon>
    </lineage>
</organism>
<dbReference type="EMBL" id="CP035733">
    <property type="protein sequence ID" value="QGY80759.1"/>
    <property type="molecule type" value="Genomic_DNA"/>
</dbReference>
<keyword evidence="1" id="KW-0812">Transmembrane</keyword>
<keyword evidence="1" id="KW-1133">Transmembrane helix</keyword>
<keyword evidence="1" id="KW-0472">Membrane</keyword>
<proteinExistence type="predicted"/>
<feature type="transmembrane region" description="Helical" evidence="1">
    <location>
        <begin position="48"/>
        <end position="69"/>
    </location>
</feature>
<evidence type="ECO:0000313" key="3">
    <source>
        <dbReference type="Proteomes" id="UP000428803"/>
    </source>
</evidence>
<keyword evidence="3" id="KW-1185">Reference proteome</keyword>
<dbReference type="OrthoDB" id="7428780at2"/>
<dbReference type="AlphaFoldDB" id="A0A6I6L4W4"/>
<evidence type="ECO:0000256" key="1">
    <source>
        <dbReference type="SAM" id="Phobius"/>
    </source>
</evidence>
<sequence>MDNKPVTFEDREPSDAGRQWSGFAEIDQAIAENRLTEYRLRKSWSDPFARRLGIVIAIMFAGFAAFVIIQDVF</sequence>
<accession>A0A6I6L4W4</accession>
<dbReference type="RefSeq" id="WP_158900291.1">
    <property type="nucleotide sequence ID" value="NZ_CP035733.1"/>
</dbReference>
<gene>
    <name evidence="2" type="ORF">EUU25_09100</name>
</gene>
<dbReference type="Proteomes" id="UP000428803">
    <property type="component" value="Chromosome"/>
</dbReference>
<protein>
    <submittedName>
        <fullName evidence="2">Uncharacterized protein</fullName>
    </submittedName>
</protein>
<name>A0A6I6L4W4_9SPHN</name>
<reference evidence="3" key="1">
    <citation type="submission" date="2019-01" db="EMBL/GenBank/DDBJ databases">
        <title>Sphingorhabdus lacus sp.nov., isolated from an oligotrophic freshwater lake.</title>
        <authorList>
            <person name="Park M."/>
        </authorList>
    </citation>
    <scope>NUCLEOTIDE SEQUENCE [LARGE SCALE GENOMIC DNA]</scope>
    <source>
        <strain evidence="3">IMCC1753</strain>
    </source>
</reference>
<evidence type="ECO:0000313" key="2">
    <source>
        <dbReference type="EMBL" id="QGY80759.1"/>
    </source>
</evidence>